<dbReference type="OrthoDB" id="194468at2759"/>
<accession>A0A9N9JPT8</accession>
<feature type="domain" description="Amidohydrolase-related" evidence="5">
    <location>
        <begin position="154"/>
        <end position="317"/>
    </location>
</feature>
<name>A0A9N9JPT8_9GLOM</name>
<dbReference type="GO" id="GO:0008892">
    <property type="term" value="F:guanine deaminase activity"/>
    <property type="evidence" value="ECO:0007669"/>
    <property type="project" value="TreeGrafter"/>
</dbReference>
<dbReference type="Proteomes" id="UP000789396">
    <property type="component" value="Unassembled WGS sequence"/>
</dbReference>
<dbReference type="Pfam" id="PF01979">
    <property type="entry name" value="Amidohydro_1"/>
    <property type="match status" value="1"/>
</dbReference>
<dbReference type="PANTHER" id="PTHR11271">
    <property type="entry name" value="GUANINE DEAMINASE"/>
    <property type="match status" value="1"/>
</dbReference>
<keyword evidence="2" id="KW-0479">Metal-binding</keyword>
<evidence type="ECO:0000256" key="4">
    <source>
        <dbReference type="ARBA" id="ARBA00022833"/>
    </source>
</evidence>
<evidence type="ECO:0000256" key="2">
    <source>
        <dbReference type="ARBA" id="ARBA00022723"/>
    </source>
</evidence>
<keyword evidence="4" id="KW-0862">Zinc</keyword>
<dbReference type="EMBL" id="CAJVPZ010058821">
    <property type="protein sequence ID" value="CAG8788433.1"/>
    <property type="molecule type" value="Genomic_DNA"/>
</dbReference>
<dbReference type="InterPro" id="IPR006680">
    <property type="entry name" value="Amidohydro-rel"/>
</dbReference>
<evidence type="ECO:0000256" key="1">
    <source>
        <dbReference type="ARBA" id="ARBA00001947"/>
    </source>
</evidence>
<gene>
    <name evidence="6" type="ORF">RFULGI_LOCUS16506</name>
</gene>
<dbReference type="SUPFAM" id="SSF51556">
    <property type="entry name" value="Metallo-dependent hydrolases"/>
    <property type="match status" value="1"/>
</dbReference>
<reference evidence="6" key="1">
    <citation type="submission" date="2021-06" db="EMBL/GenBank/DDBJ databases">
        <authorList>
            <person name="Kallberg Y."/>
            <person name="Tangrot J."/>
            <person name="Rosling A."/>
        </authorList>
    </citation>
    <scope>NUCLEOTIDE SEQUENCE</scope>
    <source>
        <strain evidence="6">IN212</strain>
    </source>
</reference>
<keyword evidence="3" id="KW-0378">Hydrolase</keyword>
<dbReference type="InterPro" id="IPR051607">
    <property type="entry name" value="Metallo-dep_hydrolases"/>
</dbReference>
<feature type="non-terminal residue" evidence="6">
    <location>
        <position position="1"/>
    </location>
</feature>
<proteinExistence type="predicted"/>
<dbReference type="PANTHER" id="PTHR11271:SF6">
    <property type="entry name" value="GUANINE DEAMINASE"/>
    <property type="match status" value="1"/>
</dbReference>
<dbReference type="GO" id="GO:0005829">
    <property type="term" value="C:cytosol"/>
    <property type="evidence" value="ECO:0007669"/>
    <property type="project" value="TreeGrafter"/>
</dbReference>
<sequence length="319" mass="35900">GNDNTYSIVSQKEGRSHAVTYVPIETYFTLEPYIEDKMEQKFRIESQNGSSPVAISIKEQTLYATADQEKGFAEGSRIVPGTVNKKQWNLSSYISQIFYGTLIHSLSLTELKIIFNAVLGVDNCGKIAFLEPNVSNEQTLCDIIKRWGSTKDKHAPQYPNAGTGMDLPLLDWLNKYTYPLEKKFSSIEFAKKIYPIVVNQLLRCGTTTAVYYATIHLESSKYLADVVQQKGQRGFIGKVNMDRNNPHDYVETMESSVRDTVQFVKYIQSLESSLITPIITPRSVLSCTPDLLKSLGDISKDFQIPIQSHLSENLAEIDS</sequence>
<protein>
    <submittedName>
        <fullName evidence="6">10682_t:CDS:1</fullName>
    </submittedName>
</protein>
<dbReference type="InterPro" id="IPR011059">
    <property type="entry name" value="Metal-dep_hydrolase_composite"/>
</dbReference>
<evidence type="ECO:0000256" key="3">
    <source>
        <dbReference type="ARBA" id="ARBA00022801"/>
    </source>
</evidence>
<organism evidence="6 7">
    <name type="scientific">Racocetra fulgida</name>
    <dbReference type="NCBI Taxonomy" id="60492"/>
    <lineage>
        <taxon>Eukaryota</taxon>
        <taxon>Fungi</taxon>
        <taxon>Fungi incertae sedis</taxon>
        <taxon>Mucoromycota</taxon>
        <taxon>Glomeromycotina</taxon>
        <taxon>Glomeromycetes</taxon>
        <taxon>Diversisporales</taxon>
        <taxon>Gigasporaceae</taxon>
        <taxon>Racocetra</taxon>
    </lineage>
</organism>
<feature type="non-terminal residue" evidence="6">
    <location>
        <position position="319"/>
    </location>
</feature>
<dbReference type="Gene3D" id="3.20.20.140">
    <property type="entry name" value="Metal-dependent hydrolases"/>
    <property type="match status" value="1"/>
</dbReference>
<keyword evidence="7" id="KW-1185">Reference proteome</keyword>
<dbReference type="GO" id="GO:0046098">
    <property type="term" value="P:guanine metabolic process"/>
    <property type="evidence" value="ECO:0007669"/>
    <property type="project" value="TreeGrafter"/>
</dbReference>
<evidence type="ECO:0000259" key="5">
    <source>
        <dbReference type="Pfam" id="PF01979"/>
    </source>
</evidence>
<dbReference type="AlphaFoldDB" id="A0A9N9JPT8"/>
<evidence type="ECO:0000313" key="7">
    <source>
        <dbReference type="Proteomes" id="UP000789396"/>
    </source>
</evidence>
<dbReference type="GO" id="GO:0008270">
    <property type="term" value="F:zinc ion binding"/>
    <property type="evidence" value="ECO:0007669"/>
    <property type="project" value="TreeGrafter"/>
</dbReference>
<comment type="caution">
    <text evidence="6">The sequence shown here is derived from an EMBL/GenBank/DDBJ whole genome shotgun (WGS) entry which is preliminary data.</text>
</comment>
<comment type="cofactor">
    <cofactor evidence="1">
        <name>Zn(2+)</name>
        <dbReference type="ChEBI" id="CHEBI:29105"/>
    </cofactor>
</comment>
<dbReference type="InterPro" id="IPR032466">
    <property type="entry name" value="Metal_Hydrolase"/>
</dbReference>
<dbReference type="Gene3D" id="2.30.40.10">
    <property type="entry name" value="Urease, subunit C, domain 1"/>
    <property type="match status" value="1"/>
</dbReference>
<evidence type="ECO:0000313" key="6">
    <source>
        <dbReference type="EMBL" id="CAG8788433.1"/>
    </source>
</evidence>